<dbReference type="InterPro" id="IPR033730">
    <property type="entry name" value="ProRS_core_prok"/>
</dbReference>
<dbReference type="InterPro" id="IPR050062">
    <property type="entry name" value="Pro-tRNA_synthetase"/>
</dbReference>
<name>A0ABY1BM10_9PSED</name>
<comment type="subcellular location">
    <subcellularLocation>
        <location evidence="1 10">Cytoplasm</location>
    </subcellularLocation>
</comment>
<accession>A0ABY1BM10</accession>
<keyword evidence="5 10" id="KW-0547">Nucleotide-binding</keyword>
<comment type="domain">
    <text evidence="10">Consists of three domains: the N-terminal catalytic domain, the editing domain and the C-terminal anticodon-binding domain.</text>
</comment>
<evidence type="ECO:0000256" key="3">
    <source>
        <dbReference type="ARBA" id="ARBA00022490"/>
    </source>
</evidence>
<evidence type="ECO:0000313" key="12">
    <source>
        <dbReference type="EMBL" id="SER15873.1"/>
    </source>
</evidence>
<keyword evidence="6 10" id="KW-0067">ATP-binding</keyword>
<dbReference type="Gene3D" id="3.30.930.10">
    <property type="entry name" value="Bira Bifunctional Protein, Domain 2"/>
    <property type="match status" value="2"/>
</dbReference>
<evidence type="ECO:0000256" key="6">
    <source>
        <dbReference type="ARBA" id="ARBA00022840"/>
    </source>
</evidence>
<dbReference type="InterPro" id="IPR004154">
    <property type="entry name" value="Anticodon-bd"/>
</dbReference>
<dbReference type="InterPro" id="IPR004500">
    <property type="entry name" value="Pro-tRNA-synth_IIa_bac-type"/>
</dbReference>
<dbReference type="NCBIfam" id="NF006625">
    <property type="entry name" value="PRK09194.1"/>
    <property type="match status" value="1"/>
</dbReference>
<dbReference type="PIRSF" id="PIRSF001535">
    <property type="entry name" value="ProRS_1"/>
    <property type="match status" value="1"/>
</dbReference>
<dbReference type="CDD" id="cd00779">
    <property type="entry name" value="ProRS_core_prok"/>
    <property type="match status" value="1"/>
</dbReference>
<keyword evidence="4 10" id="KW-0436">Ligase</keyword>
<evidence type="ECO:0000256" key="5">
    <source>
        <dbReference type="ARBA" id="ARBA00022741"/>
    </source>
</evidence>
<dbReference type="EMBL" id="FOFP01000016">
    <property type="protein sequence ID" value="SER15873.1"/>
    <property type="molecule type" value="Genomic_DNA"/>
</dbReference>
<protein>
    <recommendedName>
        <fullName evidence="10">Proline--tRNA ligase</fullName>
        <ecNumber evidence="10">6.1.1.15</ecNumber>
    </recommendedName>
    <alternativeName>
        <fullName evidence="10">Prolyl-tRNA synthetase</fullName>
        <shortName evidence="10">ProRS</shortName>
    </alternativeName>
</protein>
<gene>
    <name evidence="10" type="primary">proS</name>
    <name evidence="12" type="ORF">SAMN05216600_11668</name>
</gene>
<evidence type="ECO:0000256" key="9">
    <source>
        <dbReference type="ARBA" id="ARBA00047671"/>
    </source>
</evidence>
<dbReference type="Pfam" id="PF04073">
    <property type="entry name" value="tRNA_edit"/>
    <property type="match status" value="1"/>
</dbReference>
<evidence type="ECO:0000256" key="7">
    <source>
        <dbReference type="ARBA" id="ARBA00022917"/>
    </source>
</evidence>
<organism evidence="12 13">
    <name type="scientific">Pseudomonas cuatrocienegasensis</name>
    <dbReference type="NCBI Taxonomy" id="543360"/>
    <lineage>
        <taxon>Bacteria</taxon>
        <taxon>Pseudomonadati</taxon>
        <taxon>Pseudomonadota</taxon>
        <taxon>Gammaproteobacteria</taxon>
        <taxon>Pseudomonadales</taxon>
        <taxon>Pseudomonadaceae</taxon>
        <taxon>Pseudomonas</taxon>
    </lineage>
</organism>
<dbReference type="Gene3D" id="3.40.50.800">
    <property type="entry name" value="Anticodon-binding domain"/>
    <property type="match status" value="1"/>
</dbReference>
<keyword evidence="7 10" id="KW-0648">Protein biosynthesis</keyword>
<dbReference type="PROSITE" id="PS50862">
    <property type="entry name" value="AA_TRNA_LIGASE_II"/>
    <property type="match status" value="1"/>
</dbReference>
<dbReference type="InterPro" id="IPR045864">
    <property type="entry name" value="aa-tRNA-synth_II/BPL/LPL"/>
</dbReference>
<dbReference type="InterPro" id="IPR007214">
    <property type="entry name" value="YbaK/aa-tRNA-synth-assoc-dom"/>
</dbReference>
<dbReference type="SUPFAM" id="SSF55681">
    <property type="entry name" value="Class II aaRS and biotin synthetases"/>
    <property type="match status" value="1"/>
</dbReference>
<dbReference type="PRINTS" id="PR01046">
    <property type="entry name" value="TRNASYNTHPRO"/>
</dbReference>
<comment type="caution">
    <text evidence="12">The sequence shown here is derived from an EMBL/GenBank/DDBJ whole genome shotgun (WGS) entry which is preliminary data.</text>
</comment>
<evidence type="ECO:0000256" key="8">
    <source>
        <dbReference type="ARBA" id="ARBA00023146"/>
    </source>
</evidence>
<evidence type="ECO:0000256" key="10">
    <source>
        <dbReference type="HAMAP-Rule" id="MF_01569"/>
    </source>
</evidence>
<keyword evidence="13" id="KW-1185">Reference proteome</keyword>
<dbReference type="CDD" id="cd00861">
    <property type="entry name" value="ProRS_anticodon_short"/>
    <property type="match status" value="1"/>
</dbReference>
<dbReference type="Gene3D" id="3.90.960.10">
    <property type="entry name" value="YbaK/aminoacyl-tRNA synthetase-associated domain"/>
    <property type="match status" value="1"/>
</dbReference>
<dbReference type="NCBIfam" id="TIGR00409">
    <property type="entry name" value="proS_fam_II"/>
    <property type="match status" value="1"/>
</dbReference>
<dbReference type="PANTHER" id="PTHR42753">
    <property type="entry name" value="MITOCHONDRIAL RIBOSOME PROTEIN L39/PROLYL-TRNA LIGASE FAMILY MEMBER"/>
    <property type="match status" value="1"/>
</dbReference>
<keyword evidence="3 10" id="KW-0963">Cytoplasm</keyword>
<dbReference type="CDD" id="cd04334">
    <property type="entry name" value="ProRS-INS"/>
    <property type="match status" value="1"/>
</dbReference>
<dbReference type="Proteomes" id="UP000198512">
    <property type="component" value="Unassembled WGS sequence"/>
</dbReference>
<comment type="similarity">
    <text evidence="10">Belongs to the class-II aminoacyl-tRNA synthetase family. ProS type 1 subfamily.</text>
</comment>
<dbReference type="Pfam" id="PF00587">
    <property type="entry name" value="tRNA-synt_2b"/>
    <property type="match status" value="1"/>
</dbReference>
<dbReference type="InterPro" id="IPR002316">
    <property type="entry name" value="Pro-tRNA-ligase_IIa"/>
</dbReference>
<dbReference type="PANTHER" id="PTHR42753:SF2">
    <property type="entry name" value="PROLINE--TRNA LIGASE"/>
    <property type="match status" value="1"/>
</dbReference>
<feature type="domain" description="Aminoacyl-transfer RNA synthetases class-II family profile" evidence="11">
    <location>
        <begin position="53"/>
        <end position="493"/>
    </location>
</feature>
<dbReference type="EC" id="6.1.1.15" evidence="10"/>
<evidence type="ECO:0000259" key="11">
    <source>
        <dbReference type="PROSITE" id="PS50862"/>
    </source>
</evidence>
<dbReference type="InterPro" id="IPR036621">
    <property type="entry name" value="Anticodon-bd_dom_sf"/>
</dbReference>
<comment type="subunit">
    <text evidence="2 10">Homodimer.</text>
</comment>
<dbReference type="SUPFAM" id="SSF52954">
    <property type="entry name" value="Class II aaRS ABD-related"/>
    <property type="match status" value="1"/>
</dbReference>
<dbReference type="HAMAP" id="MF_01569">
    <property type="entry name" value="Pro_tRNA_synth_type1"/>
    <property type="match status" value="1"/>
</dbReference>
<dbReference type="InterPro" id="IPR023717">
    <property type="entry name" value="Pro-tRNA-Synthase_IIa_type1"/>
</dbReference>
<dbReference type="Pfam" id="PF03129">
    <property type="entry name" value="HGTP_anticodon"/>
    <property type="match status" value="1"/>
</dbReference>
<evidence type="ECO:0000256" key="1">
    <source>
        <dbReference type="ARBA" id="ARBA00004496"/>
    </source>
</evidence>
<sequence>MPAYQMPMQRTERPNMRTSQFLLSTLKETPSDAVVISHQLMLRAGMIRKLASGLYTWLPLGLRVLRNVEKVVREEMNAAGALEVLMPGIQPAELWQESGRWEQYGPELLRMKDRHGREFCAGPTHEEVITDLARNELNSYKQLPINLYQIQTKFRDEIRPRFGLMRGREFIMKDAYSFHVDQASLQETYDRMHQAYCNVFTRLGLNFRPVQADTGSIGGTGSHEFHVLADSGEDDIAFSDTSDYAANIEKAEAVPREIERGAASEALRLVDTPDTKTIDALVQAFGVPIEKTIKTLIVHGAEAGTLVALIVRGDHELNEIKAANLEEVASPLVFASEAELRAAIGAGAGSLGPLNLPLPCIVDRSVALMSDFAIGANIDDKHYFGVNWERDLPLPKVADLRNVVAGDPSPDGQGTLEIKRGIEVGHIFQLGTKYSEALNCQVLGENGKPVTLTMGCYGIGVSRVVAAAIEQNFDERGIRWNDTLAPFQIALVPLRYETEAVREATDTLYAQLKAAGYEVLLDDRDKKTSPGIKFADMELIGIPHRIVVSDRGLADGNLEYKSRLETEAQVVPVAEILSFIQARISR</sequence>
<comment type="catalytic activity">
    <reaction evidence="9 10">
        <text>tRNA(Pro) + L-proline + ATP = L-prolyl-tRNA(Pro) + AMP + diphosphate</text>
        <dbReference type="Rhea" id="RHEA:14305"/>
        <dbReference type="Rhea" id="RHEA-COMP:9700"/>
        <dbReference type="Rhea" id="RHEA-COMP:9702"/>
        <dbReference type="ChEBI" id="CHEBI:30616"/>
        <dbReference type="ChEBI" id="CHEBI:33019"/>
        <dbReference type="ChEBI" id="CHEBI:60039"/>
        <dbReference type="ChEBI" id="CHEBI:78442"/>
        <dbReference type="ChEBI" id="CHEBI:78532"/>
        <dbReference type="ChEBI" id="CHEBI:456215"/>
        <dbReference type="EC" id="6.1.1.15"/>
    </reaction>
</comment>
<dbReference type="InterPro" id="IPR002314">
    <property type="entry name" value="aa-tRNA-synt_IIb"/>
</dbReference>
<proteinExistence type="inferred from homology"/>
<reference evidence="12 13" key="1">
    <citation type="submission" date="2016-10" db="EMBL/GenBank/DDBJ databases">
        <authorList>
            <person name="Varghese N."/>
            <person name="Submissions S."/>
        </authorList>
    </citation>
    <scope>NUCLEOTIDE SEQUENCE [LARGE SCALE GENOMIC DNA]</scope>
    <source>
        <strain evidence="12 13">CIP 109853</strain>
    </source>
</reference>
<dbReference type="InterPro" id="IPR036754">
    <property type="entry name" value="YbaK/aa-tRNA-synt-asso_dom_sf"/>
</dbReference>
<dbReference type="InterPro" id="IPR006195">
    <property type="entry name" value="aa-tRNA-synth_II"/>
</dbReference>
<evidence type="ECO:0000313" key="13">
    <source>
        <dbReference type="Proteomes" id="UP000198512"/>
    </source>
</evidence>
<evidence type="ECO:0000256" key="4">
    <source>
        <dbReference type="ARBA" id="ARBA00022598"/>
    </source>
</evidence>
<dbReference type="SUPFAM" id="SSF55826">
    <property type="entry name" value="YbaK/ProRS associated domain"/>
    <property type="match status" value="1"/>
</dbReference>
<evidence type="ECO:0000256" key="2">
    <source>
        <dbReference type="ARBA" id="ARBA00011738"/>
    </source>
</evidence>
<keyword evidence="8 10" id="KW-0030">Aminoacyl-tRNA synthetase</keyword>
<comment type="function">
    <text evidence="10">Catalyzes the attachment of proline to tRNA(Pro) in a two-step reaction: proline is first activated by ATP to form Pro-AMP and then transferred to the acceptor end of tRNA(Pro). As ProRS can inadvertently accommodate and process non-cognate amino acids such as alanine and cysteine, to avoid such errors it has two additional distinct editing activities against alanine. One activity is designated as 'pretransfer' editing and involves the tRNA(Pro)-independent hydrolysis of activated Ala-AMP. The other activity is designated 'posttransfer' editing and involves deacylation of mischarged Ala-tRNA(Pro). The misacylated Cys-tRNA(Pro) is not edited by ProRS.</text>
</comment>
<dbReference type="InterPro" id="IPR044140">
    <property type="entry name" value="ProRS_anticodon_short"/>
</dbReference>